<organism evidence="1 2">
    <name type="scientific">Ascobolus immersus RN42</name>
    <dbReference type="NCBI Taxonomy" id="1160509"/>
    <lineage>
        <taxon>Eukaryota</taxon>
        <taxon>Fungi</taxon>
        <taxon>Dikarya</taxon>
        <taxon>Ascomycota</taxon>
        <taxon>Pezizomycotina</taxon>
        <taxon>Pezizomycetes</taxon>
        <taxon>Pezizales</taxon>
        <taxon>Ascobolaceae</taxon>
        <taxon>Ascobolus</taxon>
    </lineage>
</organism>
<dbReference type="Proteomes" id="UP000275078">
    <property type="component" value="Unassembled WGS sequence"/>
</dbReference>
<reference evidence="1 2" key="1">
    <citation type="journal article" date="2018" name="Nat. Ecol. Evol.">
        <title>Pezizomycetes genomes reveal the molecular basis of ectomycorrhizal truffle lifestyle.</title>
        <authorList>
            <person name="Murat C."/>
            <person name="Payen T."/>
            <person name="Noel B."/>
            <person name="Kuo A."/>
            <person name="Morin E."/>
            <person name="Chen J."/>
            <person name="Kohler A."/>
            <person name="Krizsan K."/>
            <person name="Balestrini R."/>
            <person name="Da Silva C."/>
            <person name="Montanini B."/>
            <person name="Hainaut M."/>
            <person name="Levati E."/>
            <person name="Barry K.W."/>
            <person name="Belfiori B."/>
            <person name="Cichocki N."/>
            <person name="Clum A."/>
            <person name="Dockter R.B."/>
            <person name="Fauchery L."/>
            <person name="Guy J."/>
            <person name="Iotti M."/>
            <person name="Le Tacon F."/>
            <person name="Lindquist E.A."/>
            <person name="Lipzen A."/>
            <person name="Malagnac F."/>
            <person name="Mello A."/>
            <person name="Molinier V."/>
            <person name="Miyauchi S."/>
            <person name="Poulain J."/>
            <person name="Riccioni C."/>
            <person name="Rubini A."/>
            <person name="Sitrit Y."/>
            <person name="Splivallo R."/>
            <person name="Traeger S."/>
            <person name="Wang M."/>
            <person name="Zifcakova L."/>
            <person name="Wipf D."/>
            <person name="Zambonelli A."/>
            <person name="Paolocci F."/>
            <person name="Nowrousian M."/>
            <person name="Ottonello S."/>
            <person name="Baldrian P."/>
            <person name="Spatafora J.W."/>
            <person name="Henrissat B."/>
            <person name="Nagy L.G."/>
            <person name="Aury J.M."/>
            <person name="Wincker P."/>
            <person name="Grigoriev I.V."/>
            <person name="Bonfante P."/>
            <person name="Martin F.M."/>
        </authorList>
    </citation>
    <scope>NUCLEOTIDE SEQUENCE [LARGE SCALE GENOMIC DNA]</scope>
    <source>
        <strain evidence="1 2">RN42</strain>
    </source>
</reference>
<accession>A0A3N4HDP8</accession>
<sequence length="218" mass="24461">MRSSKRYVEIGYCGGVLKSLKFGYWSVVNFHPPPCVFPEPLHPVRASSKATVKKTLLKSLLTPLAPIFVQSWWSVFRCRCLSFFLLTRPFRLPLEALRSPLSLDPLHQQPFPLSRPSPPPTSNNQTATFLSLSHSTSHHCLFVLLLRYLQRALQRQNNENSSGIAALETLLGAIVSPSALQQSPAGSERTPLFLHTTRWRKQSRLSSTDSTPLRTLAS</sequence>
<evidence type="ECO:0000313" key="1">
    <source>
        <dbReference type="EMBL" id="RPA72389.1"/>
    </source>
</evidence>
<gene>
    <name evidence="1" type="ORF">BJ508DRAFT_74058</name>
</gene>
<evidence type="ECO:0000313" key="2">
    <source>
        <dbReference type="Proteomes" id="UP000275078"/>
    </source>
</evidence>
<dbReference type="AlphaFoldDB" id="A0A3N4HDP8"/>
<proteinExistence type="predicted"/>
<keyword evidence="2" id="KW-1185">Reference proteome</keyword>
<protein>
    <submittedName>
        <fullName evidence="1">Uncharacterized protein</fullName>
    </submittedName>
</protein>
<name>A0A3N4HDP8_ASCIM</name>
<dbReference type="EMBL" id="ML119863">
    <property type="protein sequence ID" value="RPA72389.1"/>
    <property type="molecule type" value="Genomic_DNA"/>
</dbReference>